<dbReference type="SUPFAM" id="SSF52540">
    <property type="entry name" value="P-loop containing nucleoside triphosphate hydrolases"/>
    <property type="match status" value="1"/>
</dbReference>
<protein>
    <recommendedName>
        <fullName evidence="4">ATP-binding protein</fullName>
    </recommendedName>
</protein>
<reference evidence="2 3" key="1">
    <citation type="submission" date="2017-06" db="EMBL/GenBank/DDBJ databases">
        <title>Novel microbial phyla capable of carbon fixation and sulfur reduction in deep-sea sediments.</title>
        <authorList>
            <person name="Huang J."/>
            <person name="Baker B."/>
            <person name="Wang Y."/>
        </authorList>
    </citation>
    <scope>NUCLEOTIDE SEQUENCE [LARGE SCALE GENOMIC DNA]</scope>
    <source>
        <strain evidence="2">B3_LCP</strain>
    </source>
</reference>
<evidence type="ECO:0000313" key="2">
    <source>
        <dbReference type="EMBL" id="TKJ41189.1"/>
    </source>
</evidence>
<evidence type="ECO:0008006" key="4">
    <source>
        <dbReference type="Google" id="ProtNLM"/>
    </source>
</evidence>
<comment type="caution">
    <text evidence="2">The sequence shown here is derived from an EMBL/GenBank/DDBJ whole genome shotgun (WGS) entry which is preliminary data.</text>
</comment>
<dbReference type="EMBL" id="NJBN01000003">
    <property type="protein sequence ID" value="TKJ41189.1"/>
    <property type="molecule type" value="Genomic_DNA"/>
</dbReference>
<gene>
    <name evidence="2" type="ORF">CEE37_05860</name>
</gene>
<name>A0A532V220_UNCL8</name>
<accession>A0A532V220</accession>
<evidence type="ECO:0000256" key="1">
    <source>
        <dbReference type="SAM" id="MobiDB-lite"/>
    </source>
</evidence>
<feature type="compositionally biased region" description="Basic and acidic residues" evidence="1">
    <location>
        <begin position="340"/>
        <end position="352"/>
    </location>
</feature>
<feature type="region of interest" description="Disordered" evidence="1">
    <location>
        <begin position="337"/>
        <end position="371"/>
    </location>
</feature>
<dbReference type="Proteomes" id="UP000319619">
    <property type="component" value="Unassembled WGS sequence"/>
</dbReference>
<dbReference type="AlphaFoldDB" id="A0A532V220"/>
<evidence type="ECO:0000313" key="3">
    <source>
        <dbReference type="Proteomes" id="UP000319619"/>
    </source>
</evidence>
<organism evidence="2 3">
    <name type="scientific">candidate division LCP-89 bacterium B3_LCP</name>
    <dbReference type="NCBI Taxonomy" id="2012998"/>
    <lineage>
        <taxon>Bacteria</taxon>
        <taxon>Pseudomonadati</taxon>
        <taxon>Bacteria division LCP-89</taxon>
    </lineage>
</organism>
<proteinExistence type="predicted"/>
<dbReference type="InterPro" id="IPR027417">
    <property type="entry name" value="P-loop_NTPase"/>
</dbReference>
<sequence length="371" mass="42240">MDLFDELILNPINFSDDILTPVEKRLIFDLWIRSIPFTSLMPTRPILALVGEPGSGKSLALSKLMKLLFGSRADVIDVPRDKRDFATIVSNMAFAPLDNVDSPNKWLEDALATSATGANYSVRKLYTTNTMVEFPLNAIIALASHNPHFRRSDVADRLLVLRLERIPKNAFIAASELSQAVINNRAELLRLLFERFQEVIKAFQQTKHLDAGIFKTNFRMADFATLALRWAIHVDRESEVETILDKMSQEQTEFTLEGDEIVDLLELYVNKNDGKISGITGPDLFMALKKLADEENRPFSINKPASFSQYLKNLIPWLERDYKITIRKQGGRRRYLTFVKRTDPSEREHSANDDNAENNCDNTDNSDSPPF</sequence>